<dbReference type="Gene3D" id="2.60.40.10">
    <property type="entry name" value="Immunoglobulins"/>
    <property type="match status" value="1"/>
</dbReference>
<accession>A0ABQ1NK31</accession>
<dbReference type="InterPro" id="IPR013783">
    <property type="entry name" value="Ig-like_fold"/>
</dbReference>
<dbReference type="InterPro" id="IPR009459">
    <property type="entry name" value="MucBP_dom"/>
</dbReference>
<dbReference type="Pfam" id="PF18981">
    <property type="entry name" value="InlK_D3"/>
    <property type="match status" value="1"/>
</dbReference>
<evidence type="ECO:0000259" key="5">
    <source>
        <dbReference type="Pfam" id="PF06458"/>
    </source>
</evidence>
<keyword evidence="3" id="KW-0812">Transmembrane</keyword>
<feature type="domain" description="MucBP" evidence="5">
    <location>
        <begin position="418"/>
        <end position="480"/>
    </location>
</feature>
<feature type="region of interest" description="Disordered" evidence="2">
    <location>
        <begin position="35"/>
        <end position="81"/>
    </location>
</feature>
<evidence type="ECO:0000256" key="4">
    <source>
        <dbReference type="SAM" id="SignalP"/>
    </source>
</evidence>
<evidence type="ECO:0000313" key="8">
    <source>
        <dbReference type="Proteomes" id="UP000630615"/>
    </source>
</evidence>
<dbReference type="RefSeq" id="WP_227011211.1">
    <property type="nucleotide sequence ID" value="NZ_BMKI01000001.1"/>
</dbReference>
<feature type="compositionally biased region" description="Polar residues" evidence="2">
    <location>
        <begin position="48"/>
        <end position="65"/>
    </location>
</feature>
<proteinExistence type="predicted"/>
<evidence type="ECO:0008006" key="9">
    <source>
        <dbReference type="Google" id="ProtNLM"/>
    </source>
</evidence>
<keyword evidence="3" id="KW-1133">Transmembrane helix</keyword>
<reference evidence="8" key="1">
    <citation type="journal article" date="2019" name="Int. J. Syst. Evol. Microbiol.">
        <title>The Global Catalogue of Microorganisms (GCM) 10K type strain sequencing project: providing services to taxonomists for standard genome sequencing and annotation.</title>
        <authorList>
            <consortium name="The Broad Institute Genomics Platform"/>
            <consortium name="The Broad Institute Genome Sequencing Center for Infectious Disease"/>
            <person name="Wu L."/>
            <person name="Ma J."/>
        </authorList>
    </citation>
    <scope>NUCLEOTIDE SEQUENCE [LARGE SCALE GENOMIC DNA]</scope>
    <source>
        <strain evidence="8">CGMCC 1.15942</strain>
    </source>
</reference>
<evidence type="ECO:0000259" key="6">
    <source>
        <dbReference type="Pfam" id="PF18981"/>
    </source>
</evidence>
<feature type="transmembrane region" description="Helical" evidence="3">
    <location>
        <begin position="593"/>
        <end position="612"/>
    </location>
</feature>
<feature type="signal peptide" evidence="4">
    <location>
        <begin position="1"/>
        <end position="25"/>
    </location>
</feature>
<feature type="domain" description="MucBP" evidence="5">
    <location>
        <begin position="489"/>
        <end position="550"/>
    </location>
</feature>
<gene>
    <name evidence="7" type="ORF">GCM10011573_05840</name>
</gene>
<evidence type="ECO:0000313" key="7">
    <source>
        <dbReference type="EMBL" id="GGC78984.1"/>
    </source>
</evidence>
<organism evidence="7 8">
    <name type="scientific">Enterococcus wangshanyuanii</name>
    <dbReference type="NCBI Taxonomy" id="2005703"/>
    <lineage>
        <taxon>Bacteria</taxon>
        <taxon>Bacillati</taxon>
        <taxon>Bacillota</taxon>
        <taxon>Bacilli</taxon>
        <taxon>Lactobacillales</taxon>
        <taxon>Enterococcaceae</taxon>
        <taxon>Enterococcus</taxon>
    </lineage>
</organism>
<name>A0ABQ1NK31_9ENTE</name>
<evidence type="ECO:0000256" key="1">
    <source>
        <dbReference type="ARBA" id="ARBA00022737"/>
    </source>
</evidence>
<dbReference type="InterPro" id="IPR044056">
    <property type="entry name" value="InlI_Ig-like"/>
</dbReference>
<dbReference type="Pfam" id="PF06458">
    <property type="entry name" value="MucBP"/>
    <property type="match status" value="2"/>
</dbReference>
<keyword evidence="3" id="KW-0472">Membrane</keyword>
<keyword evidence="8" id="KW-1185">Reference proteome</keyword>
<protein>
    <recommendedName>
        <fullName evidence="9">MucBP domain-containing protein</fullName>
    </recommendedName>
</protein>
<keyword evidence="1" id="KW-0677">Repeat</keyword>
<dbReference type="EMBL" id="BMKI01000001">
    <property type="protein sequence ID" value="GGC78984.1"/>
    <property type="molecule type" value="Genomic_DNA"/>
</dbReference>
<sequence>MRKKIALLGTFLLCTAQLAPMSVYSAEFDESSQLPSTLVSENREAETPDTTQELSEQMNDGTIDQVNEKEESIVESSENLADDKNEIEKAADQQDSSLIQPLADSLGTLEQLIPNNPEAVADICGNLGILSTDEVTQEQLDTITTLRAAASGWEGFQYLTNLTELVIFTGIGHPEKDVQYLIPLTQLETLTYDGAGGNEHQLIPNGTSKKSSVDLTQFNELVDNGFPQNINFMNLDITVSTPAYKYAIPNPFINRDGSESQDMSIESPSSDISFDFEKGVFFTEADDGTLSVPTNNLIDELYFADIEWKIQYYFEKVRFNVPVYGDLVIQADPEISYDVNTTISEAAFLADIHAEYAAKMPVESDVKLTSNFLEAVDFSQPGDYKVQLDTVLAPTIDPDAKAKLVEVTVTILPEVSGDVTVKYVDTQGKSISEDIVKSGNIGENYTTEQQEIAGYTFKEVQGNATGKFTNQAQTVTYIYTKNSESVGAVTVKYVDEENQPISKDIIKTGKLGEDYTTKQQEIAGYTFKEVRGNVTGKFTNQAQTVTYVYTKNQATAVRPTPTPETPSTKGNQESGKNIGNKSSLPVLGETNRWMFPILGLTCIALTGIILLFRKRTQQS</sequence>
<keyword evidence="4" id="KW-0732">Signal</keyword>
<dbReference type="Proteomes" id="UP000630615">
    <property type="component" value="Unassembled WGS sequence"/>
</dbReference>
<feature type="compositionally biased region" description="Polar residues" evidence="2">
    <location>
        <begin position="565"/>
        <end position="583"/>
    </location>
</feature>
<feature type="chain" id="PRO_5045157876" description="MucBP domain-containing protein" evidence="4">
    <location>
        <begin position="26"/>
        <end position="619"/>
    </location>
</feature>
<dbReference type="Gene3D" id="3.10.20.320">
    <property type="entry name" value="Putative peptidoglycan bound protein (lpxtg motif)"/>
    <property type="match status" value="2"/>
</dbReference>
<comment type="caution">
    <text evidence="7">The sequence shown here is derived from an EMBL/GenBank/DDBJ whole genome shotgun (WGS) entry which is preliminary data.</text>
</comment>
<feature type="domain" description="Internalin I Ig-like" evidence="6">
    <location>
        <begin position="328"/>
        <end position="411"/>
    </location>
</feature>
<evidence type="ECO:0000256" key="3">
    <source>
        <dbReference type="SAM" id="Phobius"/>
    </source>
</evidence>
<feature type="region of interest" description="Disordered" evidence="2">
    <location>
        <begin position="555"/>
        <end position="583"/>
    </location>
</feature>
<evidence type="ECO:0000256" key="2">
    <source>
        <dbReference type="SAM" id="MobiDB-lite"/>
    </source>
</evidence>